<feature type="region of interest" description="Disordered" evidence="1">
    <location>
        <begin position="91"/>
        <end position="126"/>
    </location>
</feature>
<comment type="caution">
    <text evidence="2">The sequence shown here is derived from an EMBL/GenBank/DDBJ whole genome shotgun (WGS) entry which is preliminary data.</text>
</comment>
<keyword evidence="3" id="KW-1185">Reference proteome</keyword>
<accession>A0AAD5MD79</accession>
<gene>
    <name evidence="2" type="ORF">KIN20_011664</name>
</gene>
<sequence>MDRDLQFIEARHELHCCENFYQIALDYAECHRSVPALAPLVLFVYCDKRNLIVVAEISALPYIPKPDAAGCANTKEAVEADREADDHFVDREAARGQEDYDRAAAEKPSDPGSDALFHRATLGDNL</sequence>
<protein>
    <submittedName>
        <fullName evidence="2">Uncharacterized protein</fullName>
    </submittedName>
</protein>
<proteinExistence type="predicted"/>
<reference evidence="2" key="1">
    <citation type="submission" date="2021-06" db="EMBL/GenBank/DDBJ databases">
        <title>Parelaphostrongylus tenuis whole genome reference sequence.</title>
        <authorList>
            <person name="Garwood T.J."/>
            <person name="Larsen P.A."/>
            <person name="Fountain-Jones N.M."/>
            <person name="Garbe J.R."/>
            <person name="Macchietto M.G."/>
            <person name="Kania S.A."/>
            <person name="Gerhold R.W."/>
            <person name="Richards J.E."/>
            <person name="Wolf T.M."/>
        </authorList>
    </citation>
    <scope>NUCLEOTIDE SEQUENCE</scope>
    <source>
        <strain evidence="2">MNPRO001-30</strain>
        <tissue evidence="2">Meninges</tissue>
    </source>
</reference>
<name>A0AAD5MD79_PARTN</name>
<feature type="compositionally biased region" description="Basic and acidic residues" evidence="1">
    <location>
        <begin position="91"/>
        <end position="109"/>
    </location>
</feature>
<dbReference type="AlphaFoldDB" id="A0AAD5MD79"/>
<organism evidence="2 3">
    <name type="scientific">Parelaphostrongylus tenuis</name>
    <name type="common">Meningeal worm</name>
    <dbReference type="NCBI Taxonomy" id="148309"/>
    <lineage>
        <taxon>Eukaryota</taxon>
        <taxon>Metazoa</taxon>
        <taxon>Ecdysozoa</taxon>
        <taxon>Nematoda</taxon>
        <taxon>Chromadorea</taxon>
        <taxon>Rhabditida</taxon>
        <taxon>Rhabditina</taxon>
        <taxon>Rhabditomorpha</taxon>
        <taxon>Strongyloidea</taxon>
        <taxon>Metastrongylidae</taxon>
        <taxon>Parelaphostrongylus</taxon>
    </lineage>
</organism>
<evidence type="ECO:0000313" key="3">
    <source>
        <dbReference type="Proteomes" id="UP001196413"/>
    </source>
</evidence>
<dbReference type="Proteomes" id="UP001196413">
    <property type="component" value="Unassembled WGS sequence"/>
</dbReference>
<evidence type="ECO:0000313" key="2">
    <source>
        <dbReference type="EMBL" id="KAJ1354668.1"/>
    </source>
</evidence>
<evidence type="ECO:0000256" key="1">
    <source>
        <dbReference type="SAM" id="MobiDB-lite"/>
    </source>
</evidence>
<dbReference type="EMBL" id="JAHQIW010002141">
    <property type="protein sequence ID" value="KAJ1354668.1"/>
    <property type="molecule type" value="Genomic_DNA"/>
</dbReference>